<dbReference type="SMART" id="SM00733">
    <property type="entry name" value="Mterf"/>
    <property type="match status" value="6"/>
</dbReference>
<dbReference type="EMBL" id="JAEHOC010000011">
    <property type="protein sequence ID" value="KAG2437488.1"/>
    <property type="molecule type" value="Genomic_DNA"/>
</dbReference>
<reference evidence="5" key="1">
    <citation type="journal article" date="2020" name="bioRxiv">
        <title>Comparative genomics of Chlamydomonas.</title>
        <authorList>
            <person name="Craig R.J."/>
            <person name="Hasan A.R."/>
            <person name="Ness R.W."/>
            <person name="Keightley P.D."/>
        </authorList>
    </citation>
    <scope>NUCLEOTIDE SEQUENCE</scope>
    <source>
        <strain evidence="5">SAG 7.73</strain>
    </source>
</reference>
<dbReference type="AlphaFoldDB" id="A0A835W4Y6"/>
<evidence type="ECO:0000256" key="2">
    <source>
        <dbReference type="ARBA" id="ARBA00022472"/>
    </source>
</evidence>
<evidence type="ECO:0000256" key="3">
    <source>
        <dbReference type="ARBA" id="ARBA00022946"/>
    </source>
</evidence>
<dbReference type="Proteomes" id="UP000650467">
    <property type="component" value="Unassembled WGS sequence"/>
</dbReference>
<comment type="caution">
    <text evidence="5">The sequence shown here is derived from an EMBL/GenBank/DDBJ whole genome shotgun (WGS) entry which is preliminary data.</text>
</comment>
<dbReference type="PANTHER" id="PTHR13068">
    <property type="entry name" value="CGI-12 PROTEIN-RELATED"/>
    <property type="match status" value="1"/>
</dbReference>
<evidence type="ECO:0000256" key="4">
    <source>
        <dbReference type="SAM" id="MobiDB-lite"/>
    </source>
</evidence>
<keyword evidence="2" id="KW-0806">Transcription termination</keyword>
<feature type="compositionally biased region" description="Low complexity" evidence="4">
    <location>
        <begin position="28"/>
        <end position="54"/>
    </location>
</feature>
<keyword evidence="2" id="KW-0805">Transcription regulation</keyword>
<keyword evidence="6" id="KW-1185">Reference proteome</keyword>
<proteinExistence type="inferred from homology"/>
<dbReference type="GO" id="GO:0003676">
    <property type="term" value="F:nucleic acid binding"/>
    <property type="evidence" value="ECO:0007669"/>
    <property type="project" value="InterPro"/>
</dbReference>
<dbReference type="InterPro" id="IPR038538">
    <property type="entry name" value="MTERF_sf"/>
</dbReference>
<evidence type="ECO:0000313" key="5">
    <source>
        <dbReference type="EMBL" id="KAG2437488.1"/>
    </source>
</evidence>
<organism evidence="5 6">
    <name type="scientific">Chlamydomonas incerta</name>
    <dbReference type="NCBI Taxonomy" id="51695"/>
    <lineage>
        <taxon>Eukaryota</taxon>
        <taxon>Viridiplantae</taxon>
        <taxon>Chlorophyta</taxon>
        <taxon>core chlorophytes</taxon>
        <taxon>Chlorophyceae</taxon>
        <taxon>CS clade</taxon>
        <taxon>Chlamydomonadales</taxon>
        <taxon>Chlamydomonadaceae</taxon>
        <taxon>Chlamydomonas</taxon>
    </lineage>
</organism>
<feature type="region of interest" description="Disordered" evidence="4">
    <location>
        <begin position="489"/>
        <end position="536"/>
    </location>
</feature>
<evidence type="ECO:0000313" key="6">
    <source>
        <dbReference type="Proteomes" id="UP000650467"/>
    </source>
</evidence>
<gene>
    <name evidence="5" type="ORF">HXX76_006137</name>
</gene>
<protein>
    <submittedName>
        <fullName evidence="5">Uncharacterized protein</fullName>
    </submittedName>
</protein>
<dbReference type="PANTHER" id="PTHR13068:SF219">
    <property type="entry name" value="MITOCHONDRIAL TRANSCRIPTION TERMINATION FACTOR FAMILY PROTEIN"/>
    <property type="match status" value="1"/>
</dbReference>
<accession>A0A835W4Y6</accession>
<evidence type="ECO:0000256" key="1">
    <source>
        <dbReference type="ARBA" id="ARBA00007692"/>
    </source>
</evidence>
<dbReference type="Gene3D" id="1.25.70.10">
    <property type="entry name" value="Transcription termination factor 3, mitochondrial"/>
    <property type="match status" value="1"/>
</dbReference>
<keyword evidence="3" id="KW-0809">Transit peptide</keyword>
<name>A0A835W4Y6_CHLIN</name>
<dbReference type="Pfam" id="PF02536">
    <property type="entry name" value="mTERF"/>
    <property type="match status" value="1"/>
</dbReference>
<dbReference type="OrthoDB" id="637682at2759"/>
<dbReference type="GO" id="GO:0006353">
    <property type="term" value="P:DNA-templated transcription termination"/>
    <property type="evidence" value="ECO:0007669"/>
    <property type="project" value="UniProtKB-KW"/>
</dbReference>
<comment type="similarity">
    <text evidence="1">Belongs to the mTERF family.</text>
</comment>
<sequence length="570" mass="58130">MRLASGPARTSRLGALVAHATSWEAHPGTRPGPAAGPRPQTSSSSSPSHTPAELHAAAGASGALPPLPDGVVEHLDALGISPASIDPQLRSLESFAAHAEPSLSTLATLNSRQRVATLVNGHPELLCVPLEGWLSFLTAYGVTRRDFFRLLSHNPDLFTRGSLFNAGSVIAYLQSLGLSPRDVSSTIIPRCSGLLLLDLWGQLAPAVEFLRSELELDAPGLKALLCRCPAALCQDPGSQLAPRLEALAAAGFSRREACGLVRHNSALLIGDVAGTLQARLSFLTVHCGFSGPQARELMTACPEVLSLSVANLGRKWRFLVERMHCGTQAVLAYPRYWSKSLLLDIGPRFSYVRERQLLPLAGAPCTLASSSGSSSSGSGHAGSGSSTSSGSSSNGSGGAGGSLACGLEGACEVDLRVLLDADDIAFVAAVWRAAGGGGGDDRGGGGGGGSGAAATRGAAAAAAEADAGALEMSALQLAADFGDLPGSWAGASGAERASRAPQMQEEEEAGVEAGAEAGMGEGEGEGERWVGPGPDDYERFRAAWLETEGVRWSGVNAVGSAGAGGVAGSW</sequence>
<keyword evidence="2" id="KW-0804">Transcription</keyword>
<feature type="region of interest" description="Disordered" evidence="4">
    <location>
        <begin position="24"/>
        <end position="54"/>
    </location>
</feature>
<feature type="region of interest" description="Disordered" evidence="4">
    <location>
        <begin position="371"/>
        <end position="395"/>
    </location>
</feature>
<feature type="compositionally biased region" description="Low complexity" evidence="4">
    <location>
        <begin position="371"/>
        <end position="394"/>
    </location>
</feature>
<dbReference type="InterPro" id="IPR003690">
    <property type="entry name" value="MTERF"/>
</dbReference>